<gene>
    <name evidence="6" type="ORF">yc1106_05965</name>
</gene>
<dbReference type="Pfam" id="PF05920">
    <property type="entry name" value="Homeobox_KN"/>
    <property type="match status" value="1"/>
</dbReference>
<dbReference type="InterPro" id="IPR017970">
    <property type="entry name" value="Homeobox_CS"/>
</dbReference>
<dbReference type="InterPro" id="IPR050224">
    <property type="entry name" value="TALE_homeobox"/>
</dbReference>
<protein>
    <recommendedName>
        <fullName evidence="5">Homeobox domain-containing protein</fullName>
    </recommendedName>
</protein>
<dbReference type="VEuPathDB" id="FungiDB:yc1106_05965"/>
<dbReference type="CDD" id="cd00086">
    <property type="entry name" value="homeodomain"/>
    <property type="match status" value="1"/>
</dbReference>
<dbReference type="InterPro" id="IPR009057">
    <property type="entry name" value="Homeodomain-like_sf"/>
</dbReference>
<dbReference type="SMART" id="SM00389">
    <property type="entry name" value="HOX"/>
    <property type="match status" value="1"/>
</dbReference>
<proteinExistence type="predicted"/>
<keyword evidence="1 4" id="KW-0238">DNA-binding</keyword>
<feature type="DNA-binding region" description="Homeobox" evidence="4">
    <location>
        <begin position="234"/>
        <end position="296"/>
    </location>
</feature>
<dbReference type="PROSITE" id="PS00027">
    <property type="entry name" value="HOMEOBOX_1"/>
    <property type="match status" value="1"/>
</dbReference>
<sequence>MTPKGKNKAASIWSVDSGYASNTLEEDEGSHVHTPEPKYPQWTDLLESISLTQEPPSSFQQNSYSSFGDFFKVQVEGQLRLQRPDSPTAPVTTRLNVFTTKVDSRSDVEQAAGADEECVLCRLWDITNPGENLKCERCTNKSTVTFGAVGQSEAVEYFQAEQASMSVETQMEILDTQQQQGLFHCNGKGQCSACNISVLISQGQNANCNSCSSDLGMSSPESLSNASQVKRSSAQRPPTKLELHALRCLKTWLRDNSSNPYPDADTKRTLAEECGITEKQVATWFTNARARRRISGYAESSSSGLEGKAHPASRLAKLRATPILNGQWTFETSDHVSDEHQKMPKASRRGKKKDYSHLTTICPATTGVSALPSIPAWTNSPRNDSTTSIWQCTFCYQNVSPKSWRRHEETQHRPKRKWTCLHTGPRLTTSCSTFPVSCAFCMVQNPGEEHFQNSHRITECMAKSEEERTFLRPDHLRQHVKNYHQASLADVVRDMWRRDGVGKDGAESWTCGFCGLEITAWDTRQSHIAAHFKAGLTMADWKTYPPHVKTTQSSRKRPTSSEGRPNVFSKLARTFTSLTTRQDDLDGSQSGLAYASGHATEYAQIGSTPEMPFLPELIFDSFTTGMCGDDVHFSGASVTDLSEEEAVPKDAQEPCSTETEDAWLNLDDLTGLEWNEECLGFLDF</sequence>
<keyword evidence="2 4" id="KW-0371">Homeobox</keyword>
<evidence type="ECO:0000256" key="3">
    <source>
        <dbReference type="ARBA" id="ARBA00023242"/>
    </source>
</evidence>
<dbReference type="Gene3D" id="1.10.10.60">
    <property type="entry name" value="Homeodomain-like"/>
    <property type="match status" value="1"/>
</dbReference>
<evidence type="ECO:0000256" key="4">
    <source>
        <dbReference type="PROSITE-ProRule" id="PRU00108"/>
    </source>
</evidence>
<feature type="domain" description="Homeobox" evidence="5">
    <location>
        <begin position="232"/>
        <end position="295"/>
    </location>
</feature>
<accession>A0A9Q8ZAI9</accession>
<dbReference type="GO" id="GO:0000981">
    <property type="term" value="F:DNA-binding transcription factor activity, RNA polymerase II-specific"/>
    <property type="evidence" value="ECO:0007669"/>
    <property type="project" value="InterPro"/>
</dbReference>
<reference evidence="6" key="1">
    <citation type="submission" date="2021-12" db="EMBL/GenBank/DDBJ databases">
        <title>Curvularia clavata genome.</title>
        <authorList>
            <person name="Cao Y."/>
        </authorList>
    </citation>
    <scope>NUCLEOTIDE SEQUENCE</scope>
    <source>
        <strain evidence="6">Yc1106</strain>
    </source>
</reference>
<dbReference type="PROSITE" id="PS50071">
    <property type="entry name" value="HOMEOBOX_2"/>
    <property type="match status" value="1"/>
</dbReference>
<dbReference type="EMBL" id="CP089277">
    <property type="protein sequence ID" value="USP78691.1"/>
    <property type="molecule type" value="Genomic_DNA"/>
</dbReference>
<dbReference type="Proteomes" id="UP001056012">
    <property type="component" value="Chromosome 4"/>
</dbReference>
<dbReference type="SUPFAM" id="SSF46689">
    <property type="entry name" value="Homeodomain-like"/>
    <property type="match status" value="1"/>
</dbReference>
<dbReference type="GO" id="GO:0005634">
    <property type="term" value="C:nucleus"/>
    <property type="evidence" value="ECO:0007669"/>
    <property type="project" value="UniProtKB-SubCell"/>
</dbReference>
<dbReference type="InterPro" id="IPR008422">
    <property type="entry name" value="KN_HD"/>
</dbReference>
<evidence type="ECO:0000259" key="5">
    <source>
        <dbReference type="PROSITE" id="PS50071"/>
    </source>
</evidence>
<dbReference type="PANTHER" id="PTHR11850">
    <property type="entry name" value="HOMEOBOX PROTEIN TRANSCRIPTION FACTORS"/>
    <property type="match status" value="1"/>
</dbReference>
<dbReference type="OrthoDB" id="10056939at2759"/>
<evidence type="ECO:0000256" key="2">
    <source>
        <dbReference type="ARBA" id="ARBA00023155"/>
    </source>
</evidence>
<evidence type="ECO:0000313" key="6">
    <source>
        <dbReference type="EMBL" id="USP78691.1"/>
    </source>
</evidence>
<dbReference type="InterPro" id="IPR001356">
    <property type="entry name" value="HD"/>
</dbReference>
<keyword evidence="3 4" id="KW-0539">Nucleus</keyword>
<keyword evidence="7" id="KW-1185">Reference proteome</keyword>
<name>A0A9Q8ZAI9_CURCL</name>
<evidence type="ECO:0000256" key="1">
    <source>
        <dbReference type="ARBA" id="ARBA00023125"/>
    </source>
</evidence>
<organism evidence="6 7">
    <name type="scientific">Curvularia clavata</name>
    <dbReference type="NCBI Taxonomy" id="95742"/>
    <lineage>
        <taxon>Eukaryota</taxon>
        <taxon>Fungi</taxon>
        <taxon>Dikarya</taxon>
        <taxon>Ascomycota</taxon>
        <taxon>Pezizomycotina</taxon>
        <taxon>Dothideomycetes</taxon>
        <taxon>Pleosporomycetidae</taxon>
        <taxon>Pleosporales</taxon>
        <taxon>Pleosporineae</taxon>
        <taxon>Pleosporaceae</taxon>
        <taxon>Curvularia</taxon>
    </lineage>
</organism>
<dbReference type="GO" id="GO:0003677">
    <property type="term" value="F:DNA binding"/>
    <property type="evidence" value="ECO:0007669"/>
    <property type="project" value="UniProtKB-UniRule"/>
</dbReference>
<evidence type="ECO:0000313" key="7">
    <source>
        <dbReference type="Proteomes" id="UP001056012"/>
    </source>
</evidence>
<comment type="subcellular location">
    <subcellularLocation>
        <location evidence="4">Nucleus</location>
    </subcellularLocation>
</comment>
<dbReference type="AlphaFoldDB" id="A0A9Q8ZAI9"/>